<gene>
    <name evidence="1" type="ORF">FK531_15905</name>
</gene>
<dbReference type="AlphaFoldDB" id="A0A541B417"/>
<proteinExistence type="predicted"/>
<evidence type="ECO:0008006" key="3">
    <source>
        <dbReference type="Google" id="ProtNLM"/>
    </source>
</evidence>
<dbReference type="OrthoDB" id="581608at2"/>
<dbReference type="RefSeq" id="WP_142101037.1">
    <property type="nucleotide sequence ID" value="NZ_VIGH01000007.1"/>
</dbReference>
<dbReference type="Gene3D" id="1.10.3210.10">
    <property type="entry name" value="Hypothetical protein af1432"/>
    <property type="match status" value="1"/>
</dbReference>
<accession>A0A541B417</accession>
<comment type="caution">
    <text evidence="1">The sequence shown here is derived from an EMBL/GenBank/DDBJ whole genome shotgun (WGS) entry which is preliminary data.</text>
</comment>
<name>A0A541B417_9NOCA</name>
<evidence type="ECO:0000313" key="1">
    <source>
        <dbReference type="EMBL" id="TQF67061.1"/>
    </source>
</evidence>
<sequence length="109" mass="11357">MNDNNFVLGETAALLSSLRGVFDEEWVDELDHALQAAGRASVNGADDELVLASALHDLGRSPLLAPAAEAPHDVVARRYDDGAKVPGAQAPSIEDVLGVARRVLAGASE</sequence>
<evidence type="ECO:0000313" key="2">
    <source>
        <dbReference type="Proteomes" id="UP000316256"/>
    </source>
</evidence>
<protein>
    <recommendedName>
        <fullName evidence="3">HD domain-containing protein</fullName>
    </recommendedName>
</protein>
<dbReference type="Proteomes" id="UP000316256">
    <property type="component" value="Unassembled WGS sequence"/>
</dbReference>
<dbReference type="EMBL" id="VIGH01000007">
    <property type="protein sequence ID" value="TQF67061.1"/>
    <property type="molecule type" value="Genomic_DNA"/>
</dbReference>
<organism evidence="1 2">
    <name type="scientific">Rhodococcus spelaei</name>
    <dbReference type="NCBI Taxonomy" id="2546320"/>
    <lineage>
        <taxon>Bacteria</taxon>
        <taxon>Bacillati</taxon>
        <taxon>Actinomycetota</taxon>
        <taxon>Actinomycetes</taxon>
        <taxon>Mycobacteriales</taxon>
        <taxon>Nocardiaceae</taxon>
        <taxon>Rhodococcus</taxon>
    </lineage>
</organism>
<keyword evidence="2" id="KW-1185">Reference proteome</keyword>
<dbReference type="SUPFAM" id="SSF109604">
    <property type="entry name" value="HD-domain/PDEase-like"/>
    <property type="match status" value="1"/>
</dbReference>
<reference evidence="1 2" key="1">
    <citation type="submission" date="2019-06" db="EMBL/GenBank/DDBJ databases">
        <title>Rhodococcus spaelei sp. nov., isolated from a cave.</title>
        <authorList>
            <person name="Lee S.D."/>
        </authorList>
    </citation>
    <scope>NUCLEOTIDE SEQUENCE [LARGE SCALE GENOMIC DNA]</scope>
    <source>
        <strain evidence="1 2">C9-5</strain>
    </source>
</reference>